<dbReference type="Proteomes" id="UP001374584">
    <property type="component" value="Unassembled WGS sequence"/>
</dbReference>
<feature type="transmembrane region" description="Helical" evidence="1">
    <location>
        <begin position="128"/>
        <end position="146"/>
    </location>
</feature>
<dbReference type="EMBL" id="JAYMYR010000001">
    <property type="protein sequence ID" value="KAK7382898.1"/>
    <property type="molecule type" value="Genomic_DNA"/>
</dbReference>
<evidence type="ECO:0000313" key="2">
    <source>
        <dbReference type="EMBL" id="KAK7382898.1"/>
    </source>
</evidence>
<feature type="transmembrane region" description="Helical" evidence="1">
    <location>
        <begin position="179"/>
        <end position="202"/>
    </location>
</feature>
<proteinExistence type="predicted"/>
<dbReference type="PANTHER" id="PTHR35479:SF4">
    <property type="entry name" value="OS01G0750800 PROTEIN"/>
    <property type="match status" value="1"/>
</dbReference>
<protein>
    <recommendedName>
        <fullName evidence="4">Transmembrane protein</fullName>
    </recommendedName>
</protein>
<dbReference type="GO" id="GO:0005739">
    <property type="term" value="C:mitochondrion"/>
    <property type="evidence" value="ECO:0007669"/>
    <property type="project" value="InterPro"/>
</dbReference>
<feature type="transmembrane region" description="Helical" evidence="1">
    <location>
        <begin position="74"/>
        <end position="92"/>
    </location>
</feature>
<evidence type="ECO:0008006" key="4">
    <source>
        <dbReference type="Google" id="ProtNLM"/>
    </source>
</evidence>
<keyword evidence="1" id="KW-1133">Transmembrane helix</keyword>
<evidence type="ECO:0000313" key="3">
    <source>
        <dbReference type="Proteomes" id="UP001374584"/>
    </source>
</evidence>
<keyword evidence="1" id="KW-0472">Membrane</keyword>
<dbReference type="InterPro" id="IPR018625">
    <property type="entry name" value="Pet100"/>
</dbReference>
<reference evidence="2 3" key="1">
    <citation type="submission" date="2024-01" db="EMBL/GenBank/DDBJ databases">
        <title>The genomes of 5 underutilized Papilionoideae crops provide insights into root nodulation and disease resistanc.</title>
        <authorList>
            <person name="Jiang F."/>
        </authorList>
    </citation>
    <scope>NUCLEOTIDE SEQUENCE [LARGE SCALE GENOMIC DNA]</scope>
    <source>
        <strain evidence="2">JINMINGXINNONG_FW02</strain>
        <tissue evidence="2">Leaves</tissue>
    </source>
</reference>
<accession>A0AAN9RTE8</accession>
<comment type="caution">
    <text evidence="2">The sequence shown here is derived from an EMBL/GenBank/DDBJ whole genome shotgun (WGS) entry which is preliminary data.</text>
</comment>
<evidence type="ECO:0000256" key="1">
    <source>
        <dbReference type="SAM" id="Phobius"/>
    </source>
</evidence>
<name>A0AAN9RTE8_PHACN</name>
<organism evidence="2 3">
    <name type="scientific">Phaseolus coccineus</name>
    <name type="common">Scarlet runner bean</name>
    <name type="synonym">Phaseolus multiflorus</name>
    <dbReference type="NCBI Taxonomy" id="3886"/>
    <lineage>
        <taxon>Eukaryota</taxon>
        <taxon>Viridiplantae</taxon>
        <taxon>Streptophyta</taxon>
        <taxon>Embryophyta</taxon>
        <taxon>Tracheophyta</taxon>
        <taxon>Spermatophyta</taxon>
        <taxon>Magnoliopsida</taxon>
        <taxon>eudicotyledons</taxon>
        <taxon>Gunneridae</taxon>
        <taxon>Pentapetalae</taxon>
        <taxon>rosids</taxon>
        <taxon>fabids</taxon>
        <taxon>Fabales</taxon>
        <taxon>Fabaceae</taxon>
        <taxon>Papilionoideae</taxon>
        <taxon>50 kb inversion clade</taxon>
        <taxon>NPAAA clade</taxon>
        <taxon>indigoferoid/millettioid clade</taxon>
        <taxon>Phaseoleae</taxon>
        <taxon>Phaseolus</taxon>
    </lineage>
</organism>
<dbReference type="Pfam" id="PF09803">
    <property type="entry name" value="Pet100"/>
    <property type="match status" value="1"/>
</dbReference>
<keyword evidence="3" id="KW-1185">Reference proteome</keyword>
<dbReference type="GO" id="GO:0033617">
    <property type="term" value="P:mitochondrial respiratory chain complex IV assembly"/>
    <property type="evidence" value="ECO:0007669"/>
    <property type="project" value="InterPro"/>
</dbReference>
<dbReference type="PANTHER" id="PTHR35479">
    <property type="entry name" value="UNNAMED PRODUCT"/>
    <property type="match status" value="1"/>
</dbReference>
<keyword evidence="1" id="KW-0812">Transmembrane</keyword>
<gene>
    <name evidence="2" type="ORF">VNO80_02055</name>
</gene>
<sequence length="285" mass="33736">MPLHWKCREVRERRGRKEEEEREGFDLIRKKRREEKRDRKMGGGMEAKKNKFIEEWGTARENLEFNFRWTRRNLALVGIFGIAIPVLVYKGIVREFHMQDEDNGRPYRKFINSAMPVISDLHEKMHEFFSLCVLIAPFSSFNWTPYQCLYRIFYTMADLLVSDSQPLFVKHCSLTRINFPLYLLINWFQTQCLILLLLVLVFVGDRKDTMSSLGTSKGILEIAKFGVYVTVPIILMYTFANNPGNLRKFMGNRSYIEYPPEAERPPSPEEIREMAREMARRRNSV</sequence>
<feature type="transmembrane region" description="Helical" evidence="1">
    <location>
        <begin position="222"/>
        <end position="240"/>
    </location>
</feature>
<dbReference type="AlphaFoldDB" id="A0AAN9RTE8"/>